<dbReference type="AlphaFoldDB" id="A0A1X7IRV0"/>
<evidence type="ECO:0000256" key="1">
    <source>
        <dbReference type="SAM" id="MobiDB-lite"/>
    </source>
</evidence>
<protein>
    <submittedName>
        <fullName evidence="3">Peptidoglycan/xylan/chitin deacetylase, PgdA/CDA1 family</fullName>
    </submittedName>
</protein>
<proteinExistence type="predicted"/>
<organism evidence="3 4">
    <name type="scientific">Paraburkholderia susongensis</name>
    <dbReference type="NCBI Taxonomy" id="1515439"/>
    <lineage>
        <taxon>Bacteria</taxon>
        <taxon>Pseudomonadati</taxon>
        <taxon>Pseudomonadota</taxon>
        <taxon>Betaproteobacteria</taxon>
        <taxon>Burkholderiales</taxon>
        <taxon>Burkholderiaceae</taxon>
        <taxon>Paraburkholderia</taxon>
    </lineage>
</organism>
<evidence type="ECO:0000313" key="3">
    <source>
        <dbReference type="EMBL" id="SMG17899.1"/>
    </source>
</evidence>
<gene>
    <name evidence="3" type="ORF">SAMN06265784_1011004</name>
</gene>
<dbReference type="STRING" id="1515439.SAMN06265784_1011004"/>
<dbReference type="InterPro" id="IPR002509">
    <property type="entry name" value="NODB_dom"/>
</dbReference>
<name>A0A1X7IRV0_9BURK</name>
<dbReference type="Proteomes" id="UP000193228">
    <property type="component" value="Unassembled WGS sequence"/>
</dbReference>
<dbReference type="EMBL" id="FXAT01000001">
    <property type="protein sequence ID" value="SMG17899.1"/>
    <property type="molecule type" value="Genomic_DNA"/>
</dbReference>
<dbReference type="Gene3D" id="3.20.20.370">
    <property type="entry name" value="Glycoside hydrolase/deacetylase"/>
    <property type="match status" value="1"/>
</dbReference>
<sequence>MEIERDLLGYGKHLPHPHWPGDTRVAVSFVVNLEEGAEFAIGEGDARNEAVYEVVDRIERFPDPCLQSHFDYGIRAGWHRIMAVFARYGVPVTVSACGQAIERLPSLARDAVALGHEVSAHGWRWESHVSMSEAEERRAIARTVRAIASATGHRPVGWHTRSASSPNTRRLLMEEGGFLYDSDFYGDDLPVTLRTGDRPYVLLPYAFDTNDMQFQHSSRFVRAADFAGYVADAYDWLWEEGRTQPKMLSIGLHLRMLGRPGRIGALQQMLEHMVKRGGAWFARRDQIARHWLQHASFDCGAYSSEPNPPFAPTASTDDFLAPPITRK</sequence>
<evidence type="ECO:0000313" key="4">
    <source>
        <dbReference type="Proteomes" id="UP000193228"/>
    </source>
</evidence>
<accession>A0A1X7IRV0</accession>
<dbReference type="PANTHER" id="PTHR43123:SF1">
    <property type="entry name" value="POLYSACCHARIDE DEACETYLASE-RELATED"/>
    <property type="match status" value="1"/>
</dbReference>
<dbReference type="Pfam" id="PF01522">
    <property type="entry name" value="Polysacc_deac_1"/>
    <property type="match status" value="1"/>
</dbReference>
<keyword evidence="4" id="KW-1185">Reference proteome</keyword>
<feature type="region of interest" description="Disordered" evidence="1">
    <location>
        <begin position="307"/>
        <end position="327"/>
    </location>
</feature>
<dbReference type="OrthoDB" id="9784220at2"/>
<dbReference type="PANTHER" id="PTHR43123">
    <property type="entry name" value="POLYSACCHARIDE DEACETYLASE-RELATED"/>
    <property type="match status" value="1"/>
</dbReference>
<dbReference type="PROSITE" id="PS51677">
    <property type="entry name" value="NODB"/>
    <property type="match status" value="1"/>
</dbReference>
<dbReference type="GO" id="GO:0016810">
    <property type="term" value="F:hydrolase activity, acting on carbon-nitrogen (but not peptide) bonds"/>
    <property type="evidence" value="ECO:0007669"/>
    <property type="project" value="InterPro"/>
</dbReference>
<dbReference type="GO" id="GO:0005975">
    <property type="term" value="P:carbohydrate metabolic process"/>
    <property type="evidence" value="ECO:0007669"/>
    <property type="project" value="InterPro"/>
</dbReference>
<reference evidence="4" key="1">
    <citation type="submission" date="2017-04" db="EMBL/GenBank/DDBJ databases">
        <authorList>
            <person name="Varghese N."/>
            <person name="Submissions S."/>
        </authorList>
    </citation>
    <scope>NUCLEOTIDE SEQUENCE [LARGE SCALE GENOMIC DNA]</scope>
    <source>
        <strain evidence="4">LMG 29540</strain>
    </source>
</reference>
<feature type="domain" description="NodB homology" evidence="2">
    <location>
        <begin position="64"/>
        <end position="282"/>
    </location>
</feature>
<dbReference type="InterPro" id="IPR011330">
    <property type="entry name" value="Glyco_hydro/deAcase_b/a-brl"/>
</dbReference>
<evidence type="ECO:0000259" key="2">
    <source>
        <dbReference type="PROSITE" id="PS51677"/>
    </source>
</evidence>
<dbReference type="SUPFAM" id="SSF88713">
    <property type="entry name" value="Glycoside hydrolase/deacetylase"/>
    <property type="match status" value="1"/>
</dbReference>
<dbReference type="RefSeq" id="WP_085481100.1">
    <property type="nucleotide sequence ID" value="NZ_FXAT01000001.1"/>
</dbReference>